<dbReference type="SMART" id="SM00267">
    <property type="entry name" value="GGDEF"/>
    <property type="match status" value="1"/>
</dbReference>
<keyword evidence="1" id="KW-1133">Transmembrane helix</keyword>
<dbReference type="InterPro" id="IPR000014">
    <property type="entry name" value="PAS"/>
</dbReference>
<dbReference type="NCBIfam" id="TIGR00254">
    <property type="entry name" value="GGDEF"/>
    <property type="match status" value="1"/>
</dbReference>
<dbReference type="PANTHER" id="PTHR46663:SF4">
    <property type="entry name" value="DIGUANYLATE CYCLASE DGCT-RELATED"/>
    <property type="match status" value="1"/>
</dbReference>
<dbReference type="Pfam" id="PF08448">
    <property type="entry name" value="PAS_4"/>
    <property type="match status" value="2"/>
</dbReference>
<dbReference type="PROSITE" id="PS50887">
    <property type="entry name" value="GGDEF"/>
    <property type="match status" value="1"/>
</dbReference>
<dbReference type="CDD" id="cd01949">
    <property type="entry name" value="GGDEF"/>
    <property type="match status" value="1"/>
</dbReference>
<gene>
    <name evidence="3" type="ORF">FHS02_003359</name>
</gene>
<dbReference type="InterPro" id="IPR052163">
    <property type="entry name" value="DGC-Regulatory_Protein"/>
</dbReference>
<feature type="transmembrane region" description="Helical" evidence="1">
    <location>
        <begin position="12"/>
        <end position="35"/>
    </location>
</feature>
<dbReference type="FunFam" id="3.30.70.270:FF:000001">
    <property type="entry name" value="Diguanylate cyclase domain protein"/>
    <property type="match status" value="1"/>
</dbReference>
<dbReference type="InterPro" id="IPR029787">
    <property type="entry name" value="Nucleotide_cyclase"/>
</dbReference>
<dbReference type="CDD" id="cd12915">
    <property type="entry name" value="PDC2_DGC_like"/>
    <property type="match status" value="1"/>
</dbReference>
<dbReference type="Proteomes" id="UP000584325">
    <property type="component" value="Unassembled WGS sequence"/>
</dbReference>
<dbReference type="GO" id="GO:0003824">
    <property type="term" value="F:catalytic activity"/>
    <property type="evidence" value="ECO:0007669"/>
    <property type="project" value="UniProtKB-ARBA"/>
</dbReference>
<evidence type="ECO:0000256" key="1">
    <source>
        <dbReference type="SAM" id="Phobius"/>
    </source>
</evidence>
<keyword evidence="1" id="KW-0472">Membrane</keyword>
<dbReference type="Gene3D" id="3.30.70.270">
    <property type="match status" value="1"/>
</dbReference>
<name>A0A7W5HCW9_9BURK</name>
<dbReference type="SUPFAM" id="SSF55785">
    <property type="entry name" value="PYP-like sensor domain (PAS domain)"/>
    <property type="match status" value="2"/>
</dbReference>
<dbReference type="InterPro" id="IPR013656">
    <property type="entry name" value="PAS_4"/>
</dbReference>
<dbReference type="SUPFAM" id="SSF55073">
    <property type="entry name" value="Nucleotide cyclase"/>
    <property type="match status" value="1"/>
</dbReference>
<dbReference type="AlphaFoldDB" id="A0A7W5HCW9"/>
<dbReference type="Gene3D" id="3.30.450.20">
    <property type="entry name" value="PAS domain"/>
    <property type="match status" value="4"/>
</dbReference>
<dbReference type="CDD" id="cd00130">
    <property type="entry name" value="PAS"/>
    <property type="match status" value="1"/>
</dbReference>
<sequence length="752" mass="82565">MGTDGTSAWRRLYRAMLLPAFAAVVLAAMWAAVYGQVRQERAAARHEALLQSHAQARTLAENTGFLLRQVDHATQLFKLKFEETDGALRLPEFARKNGMLASLLPPRLTLPVALYGPDGRLADSVQGSFAAEAGAAGWFRALAGSHGDMAQFSNPAIAPSHEWRIRIARRLDGAGGRFAGAIVILVDPALFVDDYDRVEAGPGGYVGLLSRDTGLSTSRVDDRVFNDGTLAFAAVRHGGAADSEEAVARQPVDGIERVYAFRDMPRYALTAVVGQAKTHALARFERRRTMYISAAAVASAVVLAFVAALRQQARRLRDSTLAAHEAQRQLRAAADASLDAVFLLKACRDACGGDFILVDVNERGAAILGHARAELLGRRIGVLVPSWRAEGFLDKYRRVLDTGQPLEEEFETRTGTPRWLQHQIVAIDDGVAVTTRDITARKQAELASRQQQARLRTLADMMPAMIAYVDDDQVYRFQNLVYEQEFTRMGVQAIGRHARDVIGEPRYAQLQPWVRRALAGEAVTFEEDEDPRPDGTQRSFEVHYIPQWDEEHRAVVGFHVVRTDVTARRREKQHLLRLSTIDALTGLTNRAGFMDRLDAAMAYSRAHDSLMAVMYLDIDRFKPVNDTYGHAVGDALLKAFAGRLTHALRDTDMVARLGGDEFTVILERLHRCEDAERSAAKLVAAVAAPFDLDGVRADISTSIGVAFYRGGDLDAAGLLARADLLLYEAKQAGRNTFRTGGTLAGLQPDVAA</sequence>
<feature type="domain" description="GGDEF" evidence="2">
    <location>
        <begin position="609"/>
        <end position="742"/>
    </location>
</feature>
<dbReference type="EMBL" id="JACHXS010000006">
    <property type="protein sequence ID" value="MBB3222536.1"/>
    <property type="molecule type" value="Genomic_DNA"/>
</dbReference>
<dbReference type="InterPro" id="IPR043128">
    <property type="entry name" value="Rev_trsase/Diguanyl_cyclase"/>
</dbReference>
<dbReference type="InterPro" id="IPR000160">
    <property type="entry name" value="GGDEF_dom"/>
</dbReference>
<dbReference type="InterPro" id="IPR035965">
    <property type="entry name" value="PAS-like_dom_sf"/>
</dbReference>
<accession>A0A7W5HCW9</accession>
<proteinExistence type="predicted"/>
<keyword evidence="1" id="KW-0812">Transmembrane</keyword>
<evidence type="ECO:0000313" key="4">
    <source>
        <dbReference type="Proteomes" id="UP000584325"/>
    </source>
</evidence>
<protein>
    <submittedName>
        <fullName evidence="3">Diguanylate cyclase (GGDEF)-like protein/PAS domain S-box-containing protein</fullName>
    </submittedName>
</protein>
<dbReference type="RefSeq" id="WP_229422618.1">
    <property type="nucleotide sequence ID" value="NZ_CP040017.1"/>
</dbReference>
<dbReference type="PANTHER" id="PTHR46663">
    <property type="entry name" value="DIGUANYLATE CYCLASE DGCT-RELATED"/>
    <property type="match status" value="1"/>
</dbReference>
<evidence type="ECO:0000259" key="2">
    <source>
        <dbReference type="PROSITE" id="PS50887"/>
    </source>
</evidence>
<dbReference type="NCBIfam" id="TIGR00229">
    <property type="entry name" value="sensory_box"/>
    <property type="match status" value="2"/>
</dbReference>
<comment type="caution">
    <text evidence="3">The sequence shown here is derived from an EMBL/GenBank/DDBJ whole genome shotgun (WGS) entry which is preliminary data.</text>
</comment>
<feature type="transmembrane region" description="Helical" evidence="1">
    <location>
        <begin position="290"/>
        <end position="309"/>
    </location>
</feature>
<reference evidence="3 4" key="1">
    <citation type="submission" date="2020-08" db="EMBL/GenBank/DDBJ databases">
        <title>Genomic Encyclopedia of Type Strains, Phase III (KMG-III): the genomes of soil and plant-associated and newly described type strains.</title>
        <authorList>
            <person name="Whitman W."/>
        </authorList>
    </citation>
    <scope>NUCLEOTIDE SEQUENCE [LARGE SCALE GENOMIC DNA]</scope>
    <source>
        <strain evidence="3 4">CECT 7753</strain>
    </source>
</reference>
<organism evidence="3 4">
    <name type="scientific">Pseudoduganella umbonata</name>
    <dbReference type="NCBI Taxonomy" id="864828"/>
    <lineage>
        <taxon>Bacteria</taxon>
        <taxon>Pseudomonadati</taxon>
        <taxon>Pseudomonadota</taxon>
        <taxon>Betaproteobacteria</taxon>
        <taxon>Burkholderiales</taxon>
        <taxon>Oxalobacteraceae</taxon>
        <taxon>Telluria group</taxon>
        <taxon>Pseudoduganella</taxon>
    </lineage>
</organism>
<dbReference type="Pfam" id="PF00990">
    <property type="entry name" value="GGDEF"/>
    <property type="match status" value="1"/>
</dbReference>
<evidence type="ECO:0000313" key="3">
    <source>
        <dbReference type="EMBL" id="MBB3222536.1"/>
    </source>
</evidence>